<proteinExistence type="predicted"/>
<feature type="non-terminal residue" evidence="2">
    <location>
        <position position="1"/>
    </location>
</feature>
<name>A0A0K2U5E9_LEPSM</name>
<dbReference type="EMBL" id="HACA01015570">
    <property type="protein sequence ID" value="CDW32931.1"/>
    <property type="molecule type" value="Transcribed_RNA"/>
</dbReference>
<feature type="transmembrane region" description="Helical" evidence="1">
    <location>
        <begin position="9"/>
        <end position="30"/>
    </location>
</feature>
<sequence>KISINTKTIVLLLFCYILTIVFSKITYHWLVWQTFKNLFICVKILDHCESNIPIC</sequence>
<evidence type="ECO:0000313" key="2">
    <source>
        <dbReference type="EMBL" id="CDW32931.1"/>
    </source>
</evidence>
<keyword evidence="1" id="KW-0812">Transmembrane</keyword>
<evidence type="ECO:0000256" key="1">
    <source>
        <dbReference type="SAM" id="Phobius"/>
    </source>
</evidence>
<protein>
    <submittedName>
        <fullName evidence="2">Uncharacterized protein</fullName>
    </submittedName>
</protein>
<keyword evidence="1" id="KW-1133">Transmembrane helix</keyword>
<organism evidence="2">
    <name type="scientific">Lepeophtheirus salmonis</name>
    <name type="common">Salmon louse</name>
    <name type="synonym">Caligus salmonis</name>
    <dbReference type="NCBI Taxonomy" id="72036"/>
    <lineage>
        <taxon>Eukaryota</taxon>
        <taxon>Metazoa</taxon>
        <taxon>Ecdysozoa</taxon>
        <taxon>Arthropoda</taxon>
        <taxon>Crustacea</taxon>
        <taxon>Multicrustacea</taxon>
        <taxon>Hexanauplia</taxon>
        <taxon>Copepoda</taxon>
        <taxon>Siphonostomatoida</taxon>
        <taxon>Caligidae</taxon>
        <taxon>Lepeophtheirus</taxon>
    </lineage>
</organism>
<accession>A0A0K2U5E9</accession>
<reference evidence="2" key="1">
    <citation type="submission" date="2014-05" db="EMBL/GenBank/DDBJ databases">
        <authorList>
            <person name="Chronopoulou M."/>
        </authorList>
    </citation>
    <scope>NUCLEOTIDE SEQUENCE</scope>
    <source>
        <tissue evidence="2">Whole organism</tissue>
    </source>
</reference>
<dbReference type="AlphaFoldDB" id="A0A0K2U5E9"/>
<keyword evidence="1" id="KW-0472">Membrane</keyword>